<keyword evidence="5" id="KW-1185">Reference proteome</keyword>
<evidence type="ECO:0000313" key="5">
    <source>
        <dbReference type="Proteomes" id="UP000015101"/>
    </source>
</evidence>
<accession>T1FA44</accession>
<reference evidence="5" key="1">
    <citation type="submission" date="2012-12" db="EMBL/GenBank/DDBJ databases">
        <authorList>
            <person name="Hellsten U."/>
            <person name="Grimwood J."/>
            <person name="Chapman J.A."/>
            <person name="Shapiro H."/>
            <person name="Aerts A."/>
            <person name="Otillar R.P."/>
            <person name="Terry A.Y."/>
            <person name="Boore J.L."/>
            <person name="Simakov O."/>
            <person name="Marletaz F."/>
            <person name="Cho S.-J."/>
            <person name="Edsinger-Gonzales E."/>
            <person name="Havlak P."/>
            <person name="Kuo D.-H."/>
            <person name="Larsson T."/>
            <person name="Lv J."/>
            <person name="Arendt D."/>
            <person name="Savage R."/>
            <person name="Osoegawa K."/>
            <person name="de Jong P."/>
            <person name="Lindberg D.R."/>
            <person name="Seaver E.C."/>
            <person name="Weisblat D.A."/>
            <person name="Putnam N.H."/>
            <person name="Grigoriev I.V."/>
            <person name="Rokhsar D.S."/>
        </authorList>
    </citation>
    <scope>NUCLEOTIDE SEQUENCE</scope>
</reference>
<reference evidence="4" key="3">
    <citation type="submission" date="2015-06" db="UniProtKB">
        <authorList>
            <consortium name="EnsemblMetazoa"/>
        </authorList>
    </citation>
    <scope>IDENTIFICATION</scope>
</reference>
<dbReference type="EMBL" id="AMQM01005536">
    <property type="status" value="NOT_ANNOTATED_CDS"/>
    <property type="molecule type" value="Genomic_DNA"/>
</dbReference>
<sequence>MPALEELGTTILRKELQKQNLDSKGVKAHLKSRLRDALINKGNDPDEFDFPNSVEQILATMNKKLNRQIAELKIATGGTAPNEVKRVRGQHRNKIEQQTRGAKNLLD</sequence>
<evidence type="ECO:0000259" key="2">
    <source>
        <dbReference type="PROSITE" id="PS50800"/>
    </source>
</evidence>
<dbReference type="AlphaFoldDB" id="T1FA44"/>
<dbReference type="HOGENOM" id="CLU_2212769_0_0_1"/>
<dbReference type="EnsemblMetazoa" id="HelroT176077">
    <property type="protein sequence ID" value="HelroP176077"/>
    <property type="gene ID" value="HelroG176077"/>
</dbReference>
<protein>
    <recommendedName>
        <fullName evidence="2">SAP domain-containing protein</fullName>
    </recommendedName>
</protein>
<dbReference type="Proteomes" id="UP000015101">
    <property type="component" value="Unassembled WGS sequence"/>
</dbReference>
<dbReference type="PROSITE" id="PS50800">
    <property type="entry name" value="SAP"/>
    <property type="match status" value="1"/>
</dbReference>
<feature type="domain" description="SAP" evidence="2">
    <location>
        <begin position="4"/>
        <end position="38"/>
    </location>
</feature>
<evidence type="ECO:0000313" key="3">
    <source>
        <dbReference type="EMBL" id="ESO00234.1"/>
    </source>
</evidence>
<dbReference type="CTD" id="20205693"/>
<dbReference type="InParanoid" id="T1FA44"/>
<dbReference type="KEGG" id="hro:HELRODRAFT_176077"/>
<dbReference type="Gene3D" id="1.10.720.30">
    <property type="entry name" value="SAP domain"/>
    <property type="match status" value="1"/>
</dbReference>
<dbReference type="RefSeq" id="XP_009021668.1">
    <property type="nucleotide sequence ID" value="XM_009023420.1"/>
</dbReference>
<evidence type="ECO:0000313" key="4">
    <source>
        <dbReference type="EnsemblMetazoa" id="HelroP176077"/>
    </source>
</evidence>
<evidence type="ECO:0000256" key="1">
    <source>
        <dbReference type="SAM" id="MobiDB-lite"/>
    </source>
</evidence>
<feature type="region of interest" description="Disordered" evidence="1">
    <location>
        <begin position="79"/>
        <end position="107"/>
    </location>
</feature>
<gene>
    <name evidence="4" type="primary">20205693</name>
    <name evidence="3" type="ORF">HELRODRAFT_176077</name>
</gene>
<dbReference type="InterPro" id="IPR003034">
    <property type="entry name" value="SAP_dom"/>
</dbReference>
<name>T1FA44_HELRO</name>
<organism evidence="4 5">
    <name type="scientific">Helobdella robusta</name>
    <name type="common">Californian leech</name>
    <dbReference type="NCBI Taxonomy" id="6412"/>
    <lineage>
        <taxon>Eukaryota</taxon>
        <taxon>Metazoa</taxon>
        <taxon>Spiralia</taxon>
        <taxon>Lophotrochozoa</taxon>
        <taxon>Annelida</taxon>
        <taxon>Clitellata</taxon>
        <taxon>Hirudinea</taxon>
        <taxon>Rhynchobdellida</taxon>
        <taxon>Glossiphoniidae</taxon>
        <taxon>Helobdella</taxon>
    </lineage>
</organism>
<dbReference type="GeneID" id="20205693"/>
<dbReference type="EMBL" id="KB096983">
    <property type="protein sequence ID" value="ESO00234.1"/>
    <property type="molecule type" value="Genomic_DNA"/>
</dbReference>
<reference evidence="3 5" key="2">
    <citation type="journal article" date="2013" name="Nature">
        <title>Insights into bilaterian evolution from three spiralian genomes.</title>
        <authorList>
            <person name="Simakov O."/>
            <person name="Marletaz F."/>
            <person name="Cho S.J."/>
            <person name="Edsinger-Gonzales E."/>
            <person name="Havlak P."/>
            <person name="Hellsten U."/>
            <person name="Kuo D.H."/>
            <person name="Larsson T."/>
            <person name="Lv J."/>
            <person name="Arendt D."/>
            <person name="Savage R."/>
            <person name="Osoegawa K."/>
            <person name="de Jong P."/>
            <person name="Grimwood J."/>
            <person name="Chapman J.A."/>
            <person name="Shapiro H."/>
            <person name="Aerts A."/>
            <person name="Otillar R.P."/>
            <person name="Terry A.Y."/>
            <person name="Boore J.L."/>
            <person name="Grigoriev I.V."/>
            <person name="Lindberg D.R."/>
            <person name="Seaver E.C."/>
            <person name="Weisblat D.A."/>
            <person name="Putnam N.H."/>
            <person name="Rokhsar D.S."/>
        </authorList>
    </citation>
    <scope>NUCLEOTIDE SEQUENCE</scope>
</reference>
<proteinExistence type="predicted"/>
<dbReference type="OrthoDB" id="79455at2759"/>
<dbReference type="SUPFAM" id="SSF68906">
    <property type="entry name" value="SAP domain"/>
    <property type="match status" value="1"/>
</dbReference>
<dbReference type="InterPro" id="IPR036361">
    <property type="entry name" value="SAP_dom_sf"/>
</dbReference>